<sequence length="178" mass="20360">MWEQTGRWRETEKGIHSLSRSQSPRFSVSLSYAVPFTRPLLSSSRRQKTPVRVTSTAPLQPRWRREMLPRMPRKSTCHPPPTRAKLTAIRSCLLSLVVIRWPLGSLISMAFLTALTAQMGTALGVEEQGSQWQRASRPRLSSWHKPVRRETSPPHCSPHIPHRSYPPVFAHVRHPSYG</sequence>
<proteinExistence type="predicted"/>
<reference evidence="2" key="1">
    <citation type="submission" date="2021-06" db="EMBL/GenBank/DDBJ databases">
        <title>Comparative genomics, transcriptomics and evolutionary studies reveal genomic signatures of adaptation to plant cell wall in hemibiotrophic fungi.</title>
        <authorList>
            <consortium name="DOE Joint Genome Institute"/>
            <person name="Baroncelli R."/>
            <person name="Diaz J.F."/>
            <person name="Benocci T."/>
            <person name="Peng M."/>
            <person name="Battaglia E."/>
            <person name="Haridas S."/>
            <person name="Andreopoulos W."/>
            <person name="Labutti K."/>
            <person name="Pangilinan J."/>
            <person name="Floch G.L."/>
            <person name="Makela M.R."/>
            <person name="Henrissat B."/>
            <person name="Grigoriev I.V."/>
            <person name="Crouch J.A."/>
            <person name="De Vries R.P."/>
            <person name="Sukno S.A."/>
            <person name="Thon M.R."/>
        </authorList>
    </citation>
    <scope>NUCLEOTIDE SEQUENCE</scope>
    <source>
        <strain evidence="2">CBS 193.32</strain>
    </source>
</reference>
<comment type="caution">
    <text evidence="2">The sequence shown here is derived from an EMBL/GenBank/DDBJ whole genome shotgun (WGS) entry which is preliminary data.</text>
</comment>
<organism evidence="2 3">
    <name type="scientific">Colletotrichum godetiae</name>
    <dbReference type="NCBI Taxonomy" id="1209918"/>
    <lineage>
        <taxon>Eukaryota</taxon>
        <taxon>Fungi</taxon>
        <taxon>Dikarya</taxon>
        <taxon>Ascomycota</taxon>
        <taxon>Pezizomycotina</taxon>
        <taxon>Sordariomycetes</taxon>
        <taxon>Hypocreomycetidae</taxon>
        <taxon>Glomerellales</taxon>
        <taxon>Glomerellaceae</taxon>
        <taxon>Colletotrichum</taxon>
        <taxon>Colletotrichum acutatum species complex</taxon>
    </lineage>
</organism>
<evidence type="ECO:0000313" key="2">
    <source>
        <dbReference type="EMBL" id="KAK1672213.1"/>
    </source>
</evidence>
<gene>
    <name evidence="2" type="ORF">BDP55DRAFT_274001</name>
</gene>
<dbReference type="EMBL" id="JAHMHR010000040">
    <property type="protein sequence ID" value="KAK1672213.1"/>
    <property type="molecule type" value="Genomic_DNA"/>
</dbReference>
<dbReference type="AlphaFoldDB" id="A0AAJ0AE32"/>
<protein>
    <submittedName>
        <fullName evidence="2">Uncharacterized protein</fullName>
    </submittedName>
</protein>
<evidence type="ECO:0000256" key="1">
    <source>
        <dbReference type="SAM" id="MobiDB-lite"/>
    </source>
</evidence>
<dbReference type="GeneID" id="85450965"/>
<name>A0AAJ0AE32_9PEZI</name>
<keyword evidence="3" id="KW-1185">Reference proteome</keyword>
<evidence type="ECO:0000313" key="3">
    <source>
        <dbReference type="Proteomes" id="UP001224890"/>
    </source>
</evidence>
<dbReference type="Proteomes" id="UP001224890">
    <property type="component" value="Unassembled WGS sequence"/>
</dbReference>
<dbReference type="RefSeq" id="XP_060426216.1">
    <property type="nucleotide sequence ID" value="XM_060566439.1"/>
</dbReference>
<feature type="region of interest" description="Disordered" evidence="1">
    <location>
        <begin position="129"/>
        <end position="160"/>
    </location>
</feature>
<accession>A0AAJ0AE32</accession>